<dbReference type="SUPFAM" id="SSF82866">
    <property type="entry name" value="Multidrug efflux transporter AcrB transmembrane domain"/>
    <property type="match status" value="1"/>
</dbReference>
<dbReference type="InterPro" id="IPR001036">
    <property type="entry name" value="Acrflvin-R"/>
</dbReference>
<reference evidence="2 3" key="1">
    <citation type="submission" date="2019-03" db="EMBL/GenBank/DDBJ databases">
        <title>Seongchinamella monodicae gen. nov., sp. nov., a novel member of the Gammaproteobacteria isolated from a tidal mudflat of beach.</title>
        <authorList>
            <person name="Yang H.G."/>
            <person name="Kang J.W."/>
            <person name="Lee S.D."/>
        </authorList>
    </citation>
    <scope>NUCLEOTIDE SEQUENCE [LARGE SCALE GENOMIC DNA]</scope>
    <source>
        <strain evidence="2 3">GH4-78</strain>
    </source>
</reference>
<dbReference type="PANTHER" id="PTHR32063:SF33">
    <property type="entry name" value="RND SUPERFAMILY EFFLUX PUMP PERMEASE COMPONENT"/>
    <property type="match status" value="1"/>
</dbReference>
<keyword evidence="1" id="KW-0472">Membrane</keyword>
<evidence type="ECO:0000313" key="2">
    <source>
        <dbReference type="EMBL" id="TDG14938.1"/>
    </source>
</evidence>
<dbReference type="GO" id="GO:0005886">
    <property type="term" value="C:plasma membrane"/>
    <property type="evidence" value="ECO:0007669"/>
    <property type="project" value="TreeGrafter"/>
</dbReference>
<dbReference type="Gene3D" id="1.20.1640.10">
    <property type="entry name" value="Multidrug efflux transporter AcrB transmembrane domain"/>
    <property type="match status" value="1"/>
</dbReference>
<comment type="caution">
    <text evidence="2">The sequence shown here is derived from an EMBL/GenBank/DDBJ whole genome shotgun (WGS) entry which is preliminary data.</text>
</comment>
<sequence length="128" mass="13894">MVAIQLQLDRRTDQRKSVRSPVEGVDDIHAIAGKVAVIVHGKPELAEVDVGSVQRFRPVVLTSITTFIRLLPIQITNSLQAQFVKPIAISIGFGVLFATFVTLLLVPVLSCIGGDIQRLLAGAELKRL</sequence>
<proteinExistence type="predicted"/>
<keyword evidence="1" id="KW-0812">Transmembrane</keyword>
<organism evidence="2 3">
    <name type="scientific">Seongchinamella unica</name>
    <dbReference type="NCBI Taxonomy" id="2547392"/>
    <lineage>
        <taxon>Bacteria</taxon>
        <taxon>Pseudomonadati</taxon>
        <taxon>Pseudomonadota</taxon>
        <taxon>Gammaproteobacteria</taxon>
        <taxon>Cellvibrionales</taxon>
        <taxon>Halieaceae</taxon>
        <taxon>Seongchinamella</taxon>
    </lineage>
</organism>
<dbReference type="GO" id="GO:0042910">
    <property type="term" value="F:xenobiotic transmembrane transporter activity"/>
    <property type="evidence" value="ECO:0007669"/>
    <property type="project" value="TreeGrafter"/>
</dbReference>
<dbReference type="OrthoDB" id="9759330at2"/>
<evidence type="ECO:0000256" key="1">
    <source>
        <dbReference type="SAM" id="Phobius"/>
    </source>
</evidence>
<dbReference type="EMBL" id="SMSE01000001">
    <property type="protein sequence ID" value="TDG14938.1"/>
    <property type="molecule type" value="Genomic_DNA"/>
</dbReference>
<evidence type="ECO:0000313" key="3">
    <source>
        <dbReference type="Proteomes" id="UP000295554"/>
    </source>
</evidence>
<feature type="transmembrane region" description="Helical" evidence="1">
    <location>
        <begin position="87"/>
        <end position="109"/>
    </location>
</feature>
<dbReference type="Pfam" id="PF00873">
    <property type="entry name" value="ACR_tran"/>
    <property type="match status" value="1"/>
</dbReference>
<gene>
    <name evidence="2" type="ORF">E2F43_01450</name>
</gene>
<keyword evidence="1" id="KW-1133">Transmembrane helix</keyword>
<name>A0A4R5LUS4_9GAMM</name>
<dbReference type="Proteomes" id="UP000295554">
    <property type="component" value="Unassembled WGS sequence"/>
</dbReference>
<protein>
    <submittedName>
        <fullName evidence="2">Efflux RND transporter permease subunit</fullName>
    </submittedName>
</protein>
<keyword evidence="3" id="KW-1185">Reference proteome</keyword>
<dbReference type="AlphaFoldDB" id="A0A4R5LUS4"/>
<dbReference type="PANTHER" id="PTHR32063">
    <property type="match status" value="1"/>
</dbReference>
<accession>A0A4R5LUS4</accession>